<evidence type="ECO:0000313" key="4">
    <source>
        <dbReference type="Proteomes" id="UP001265746"/>
    </source>
</evidence>
<evidence type="ECO:0000259" key="2">
    <source>
        <dbReference type="Pfam" id="PF20150"/>
    </source>
</evidence>
<comment type="caution">
    <text evidence="3">The sequence shown here is derived from an EMBL/GenBank/DDBJ whole genome shotgun (WGS) entry which is preliminary data.</text>
</comment>
<evidence type="ECO:0000256" key="1">
    <source>
        <dbReference type="SAM" id="MobiDB-lite"/>
    </source>
</evidence>
<dbReference type="EMBL" id="JAUJFL010000005">
    <property type="protein sequence ID" value="KAK2603370.1"/>
    <property type="molecule type" value="Genomic_DNA"/>
</dbReference>
<sequence>MSDRDNAGYRLLSFKYTPTKPATRKNQSDEEDNNLGQPDNKSRTSTASTGEEPELPSLSSLASALPVIDATTPSKVQHDLQISDAETKGGAGVETEGKDQPEAQVLTNFHLFGDLPTELRIKVWHLTFLPRVVELHPTRPNYARDDGRQQQWQSGCSNPAALSVSSEAREIALEHFRIAYPLASITSQQETPGPFARYAVPDIGTYAFSGASLNGKAGLRRRTLHISPEYDTVALLGQDTDFTKLSRLRDSFRDADPKGFGIKNLALSTTGWGYGGSAAMMRSLDRRILKDLDQLTLFMYSEPLPPLEWRARGASLDEQTLACFRKTGNRCELVPCTSEGSNAWYAYKLWRGGKGRQFWDDEGKILRVGKNEMKIQDLRFSDGW</sequence>
<proteinExistence type="predicted"/>
<dbReference type="AlphaFoldDB" id="A0AAD9SC64"/>
<feature type="region of interest" description="Disordered" evidence="1">
    <location>
        <begin position="1"/>
        <end position="58"/>
    </location>
</feature>
<dbReference type="Pfam" id="PF20150">
    <property type="entry name" value="2EXR"/>
    <property type="match status" value="1"/>
</dbReference>
<dbReference type="Proteomes" id="UP001265746">
    <property type="component" value="Unassembled WGS sequence"/>
</dbReference>
<feature type="compositionally biased region" description="Polar residues" evidence="1">
    <location>
        <begin position="34"/>
        <end position="49"/>
    </location>
</feature>
<dbReference type="InterPro" id="IPR045518">
    <property type="entry name" value="2EXR"/>
</dbReference>
<dbReference type="PANTHER" id="PTHR35910:SF6">
    <property type="entry name" value="2EXR DOMAIN-CONTAINING PROTEIN"/>
    <property type="match status" value="1"/>
</dbReference>
<dbReference type="PANTHER" id="PTHR35910">
    <property type="entry name" value="2EXR DOMAIN-CONTAINING PROTEIN"/>
    <property type="match status" value="1"/>
</dbReference>
<feature type="domain" description="2EXR" evidence="2">
    <location>
        <begin position="109"/>
        <end position="183"/>
    </location>
</feature>
<gene>
    <name evidence="3" type="ORF">N8I77_009834</name>
</gene>
<keyword evidence="4" id="KW-1185">Reference proteome</keyword>
<reference evidence="3" key="1">
    <citation type="submission" date="2023-06" db="EMBL/GenBank/DDBJ databases">
        <authorList>
            <person name="Noh H."/>
        </authorList>
    </citation>
    <scope>NUCLEOTIDE SEQUENCE</scope>
    <source>
        <strain evidence="3">DUCC20226</strain>
    </source>
</reference>
<accession>A0AAD9SC64</accession>
<name>A0AAD9SC64_PHOAM</name>
<organism evidence="3 4">
    <name type="scientific">Phomopsis amygdali</name>
    <name type="common">Fusicoccum amygdali</name>
    <dbReference type="NCBI Taxonomy" id="1214568"/>
    <lineage>
        <taxon>Eukaryota</taxon>
        <taxon>Fungi</taxon>
        <taxon>Dikarya</taxon>
        <taxon>Ascomycota</taxon>
        <taxon>Pezizomycotina</taxon>
        <taxon>Sordariomycetes</taxon>
        <taxon>Sordariomycetidae</taxon>
        <taxon>Diaporthales</taxon>
        <taxon>Diaporthaceae</taxon>
        <taxon>Diaporthe</taxon>
    </lineage>
</organism>
<protein>
    <recommendedName>
        <fullName evidence="2">2EXR domain-containing protein</fullName>
    </recommendedName>
</protein>
<evidence type="ECO:0000313" key="3">
    <source>
        <dbReference type="EMBL" id="KAK2603370.1"/>
    </source>
</evidence>